<evidence type="ECO:0000313" key="2">
    <source>
        <dbReference type="Proteomes" id="UP000294850"/>
    </source>
</evidence>
<dbReference type="Proteomes" id="UP000294850">
    <property type="component" value="Unassembled WGS sequence"/>
</dbReference>
<dbReference type="EMBL" id="SMFL01000004">
    <property type="protein sequence ID" value="TDE15389.1"/>
    <property type="molecule type" value="Genomic_DNA"/>
</dbReference>
<proteinExistence type="predicted"/>
<dbReference type="AlphaFoldDB" id="A0A4R5DML5"/>
<comment type="caution">
    <text evidence="1">The sequence shown here is derived from an EMBL/GenBank/DDBJ whole genome shotgun (WGS) entry which is preliminary data.</text>
</comment>
<sequence>MTYIKLIFLFILMMMDRCGIISKKVIRSNSRSEFIDNQPITIDGSWRLSDMTDSLDGKQKEKSQIQEAKLLSFFPDSTFTELKSSGLYTTGKWRFTESDSALTMFYNNTTNHFKVSPDRDQSGLRWLRLASEKEKLAYGGFGRSMSQYRQDPFYLANNLWRNKPFQAETKSQIRNRLTAYLDHSLLLMKAAVSRRQQILSWEFSKGILKIYASGIGVVPEEQIPESWIDSFHSKKDALMAYAMLKEYLLTTSYKGSATGNWLQDDCDILQTIVQGIKLRKEKDLL</sequence>
<dbReference type="RefSeq" id="WP_131958652.1">
    <property type="nucleotide sequence ID" value="NZ_SMFL01000004.1"/>
</dbReference>
<keyword evidence="2" id="KW-1185">Reference proteome</keyword>
<name>A0A4R5DML5_9BACT</name>
<dbReference type="OrthoDB" id="947938at2"/>
<organism evidence="1 2">
    <name type="scientific">Dyadobacter psychrotolerans</name>
    <dbReference type="NCBI Taxonomy" id="2541721"/>
    <lineage>
        <taxon>Bacteria</taxon>
        <taxon>Pseudomonadati</taxon>
        <taxon>Bacteroidota</taxon>
        <taxon>Cytophagia</taxon>
        <taxon>Cytophagales</taxon>
        <taxon>Spirosomataceae</taxon>
        <taxon>Dyadobacter</taxon>
    </lineage>
</organism>
<evidence type="ECO:0000313" key="1">
    <source>
        <dbReference type="EMBL" id="TDE15389.1"/>
    </source>
</evidence>
<accession>A0A4R5DML5</accession>
<reference evidence="1 2" key="1">
    <citation type="submission" date="2019-03" db="EMBL/GenBank/DDBJ databases">
        <title>Dyadobacter AR-3-6 sp. nov., isolated from arctic soil.</title>
        <authorList>
            <person name="Chaudhary D.K."/>
        </authorList>
    </citation>
    <scope>NUCLEOTIDE SEQUENCE [LARGE SCALE GENOMIC DNA]</scope>
    <source>
        <strain evidence="1 2">AR-3-6</strain>
    </source>
</reference>
<protein>
    <submittedName>
        <fullName evidence="1">Uncharacterized protein</fullName>
    </submittedName>
</protein>
<gene>
    <name evidence="1" type="ORF">E0F88_12815</name>
</gene>